<dbReference type="Proteomes" id="UP000260874">
    <property type="component" value="Unassembled WGS sequence"/>
</dbReference>
<gene>
    <name evidence="1" type="ORF">DXC91_04835</name>
</gene>
<comment type="caution">
    <text evidence="1">The sequence shown here is derived from an EMBL/GenBank/DDBJ whole genome shotgun (WGS) entry which is preliminary data.</text>
</comment>
<name>A0A3E4Q635_BACUN</name>
<reference evidence="1 2" key="1">
    <citation type="submission" date="2018-08" db="EMBL/GenBank/DDBJ databases">
        <title>A genome reference for cultivated species of the human gut microbiota.</title>
        <authorList>
            <person name="Zou Y."/>
            <person name="Xue W."/>
            <person name="Luo G."/>
        </authorList>
    </citation>
    <scope>NUCLEOTIDE SEQUENCE [LARGE SCALE GENOMIC DNA]</scope>
    <source>
        <strain evidence="1 2">TF09-22</strain>
    </source>
</reference>
<evidence type="ECO:0000313" key="2">
    <source>
        <dbReference type="Proteomes" id="UP000260874"/>
    </source>
</evidence>
<evidence type="ECO:0000313" key="1">
    <source>
        <dbReference type="EMBL" id="RGK87414.1"/>
    </source>
</evidence>
<protein>
    <submittedName>
        <fullName evidence="1">Ribonuclease P</fullName>
    </submittedName>
</protein>
<sequence length="58" mass="6557">MYESEEVTEIIGAHCSLLVPYKGYTEGTVVGDYGNKIVVRLNNGKEIAEYRDEVIIYD</sequence>
<dbReference type="RefSeq" id="WP_117703491.1">
    <property type="nucleotide sequence ID" value="NZ_QSRB01000003.1"/>
</dbReference>
<accession>A0A3E4Q635</accession>
<proteinExistence type="predicted"/>
<dbReference type="AlphaFoldDB" id="A0A3E4Q635"/>
<organism evidence="1 2">
    <name type="scientific">Bacteroides uniformis</name>
    <dbReference type="NCBI Taxonomy" id="820"/>
    <lineage>
        <taxon>Bacteria</taxon>
        <taxon>Pseudomonadati</taxon>
        <taxon>Bacteroidota</taxon>
        <taxon>Bacteroidia</taxon>
        <taxon>Bacteroidales</taxon>
        <taxon>Bacteroidaceae</taxon>
        <taxon>Bacteroides</taxon>
    </lineage>
</organism>
<dbReference type="EMBL" id="QSRB01000003">
    <property type="protein sequence ID" value="RGK87414.1"/>
    <property type="molecule type" value="Genomic_DNA"/>
</dbReference>